<dbReference type="AlphaFoldDB" id="A0A8T1RYG8"/>
<dbReference type="EMBL" id="JAHGAV010001609">
    <property type="protein sequence ID" value="KAG6921942.1"/>
    <property type="molecule type" value="Genomic_DNA"/>
</dbReference>
<dbReference type="PANTHER" id="PTHR14240">
    <property type="entry name" value="RETINITIS PIGMENTOSA GTPASE REGULATOR-INTERACTING PROTEIN"/>
    <property type="match status" value="1"/>
</dbReference>
<gene>
    <name evidence="1" type="primary">RPGRIP1</name>
    <name evidence="1" type="ORF">G0U57_004600</name>
</gene>
<dbReference type="GO" id="GO:0032391">
    <property type="term" value="C:photoreceptor connecting cilium"/>
    <property type="evidence" value="ECO:0007669"/>
    <property type="project" value="TreeGrafter"/>
</dbReference>
<organism evidence="1 2">
    <name type="scientific">Chelydra serpentina</name>
    <name type="common">Snapping turtle</name>
    <name type="synonym">Testudo serpentina</name>
    <dbReference type="NCBI Taxonomy" id="8475"/>
    <lineage>
        <taxon>Eukaryota</taxon>
        <taxon>Metazoa</taxon>
        <taxon>Chordata</taxon>
        <taxon>Craniata</taxon>
        <taxon>Vertebrata</taxon>
        <taxon>Euteleostomi</taxon>
        <taxon>Archelosauria</taxon>
        <taxon>Testudinata</taxon>
        <taxon>Testudines</taxon>
        <taxon>Cryptodira</taxon>
        <taxon>Durocryptodira</taxon>
        <taxon>Americhelydia</taxon>
        <taxon>Chelydroidea</taxon>
        <taxon>Chelydridae</taxon>
        <taxon>Chelydra</taxon>
    </lineage>
</organism>
<proteinExistence type="predicted"/>
<dbReference type="GO" id="GO:1905515">
    <property type="term" value="P:non-motile cilium assembly"/>
    <property type="evidence" value="ECO:0007669"/>
    <property type="project" value="TreeGrafter"/>
</dbReference>
<dbReference type="OrthoDB" id="2133912at2759"/>
<name>A0A8T1RYG8_CHESE</name>
<evidence type="ECO:0000313" key="2">
    <source>
        <dbReference type="Proteomes" id="UP000765507"/>
    </source>
</evidence>
<comment type="caution">
    <text evidence="1">The sequence shown here is derived from an EMBL/GenBank/DDBJ whole genome shotgun (WGS) entry which is preliminary data.</text>
</comment>
<evidence type="ECO:0000313" key="1">
    <source>
        <dbReference type="EMBL" id="KAG6921942.1"/>
    </source>
</evidence>
<protein>
    <submittedName>
        <fullName evidence="1">Retinitis pigmentosa GTPase regulator interacting protein 1</fullName>
    </submittedName>
</protein>
<feature type="non-terminal residue" evidence="1">
    <location>
        <position position="1"/>
    </location>
</feature>
<dbReference type="InterPro" id="IPR031139">
    <property type="entry name" value="RPGRIP1_fam"/>
</dbReference>
<dbReference type="Proteomes" id="UP000765507">
    <property type="component" value="Unassembled WGS sequence"/>
</dbReference>
<dbReference type="PANTHER" id="PTHR14240:SF3">
    <property type="entry name" value="X-LINKED RETINITIS PIGMENTOSA GTPASE REGULATOR-INTERACTING PROTEIN 1"/>
    <property type="match status" value="1"/>
</dbReference>
<reference evidence="1 2" key="1">
    <citation type="journal article" date="2020" name="G3 (Bethesda)">
        <title>Draft Genome of the Common Snapping Turtle, Chelydra serpentina, a Model for Phenotypic Plasticity in Reptiles.</title>
        <authorList>
            <person name="Das D."/>
            <person name="Singh S.K."/>
            <person name="Bierstedt J."/>
            <person name="Erickson A."/>
            <person name="Galli G.L.J."/>
            <person name="Crossley D.A. 2nd"/>
            <person name="Rhen T."/>
        </authorList>
    </citation>
    <scope>NUCLEOTIDE SEQUENCE [LARGE SCALE GENOMIC DNA]</scope>
    <source>
        <strain evidence="1">KW</strain>
    </source>
</reference>
<accession>A0A8T1RYG8</accession>
<sequence length="161" mass="18713">PVSLQPPCLDRLPTEVEREELFTQPSLSRRLRETEAAHADTILELEKTRDMLILQHRINRDYQAELEGVMVQAEQEKRGHEEKQQKMVQLLDLRRTRIRQLEGKSRASPTCPRSNSCPCLTHNHCWRQNWAGWTFGWTCALIPCPKRLCPASCSEEELAPQ</sequence>
<keyword evidence="2" id="KW-1185">Reference proteome</keyword>
<dbReference type="GO" id="GO:0046548">
    <property type="term" value="P:retinal rod cell development"/>
    <property type="evidence" value="ECO:0007669"/>
    <property type="project" value="TreeGrafter"/>
</dbReference>